<sequence>MTDETSGAELTDVPHALVIDLTEVRNAEELHRLLQRDLRFPDFYGRNWDALWDAVTGLVDLPHELTFTGWAAFSAALPAEARTLRGLFDDYLRASGQYLAVPRRIHYR</sequence>
<evidence type="ECO:0000313" key="3">
    <source>
        <dbReference type="EMBL" id="MFF1277606.1"/>
    </source>
</evidence>
<name>A0ABW6QEF4_9ACTN</name>
<dbReference type="InterPro" id="IPR000468">
    <property type="entry name" value="Barstar"/>
</dbReference>
<dbReference type="Gene3D" id="3.30.370.10">
    <property type="entry name" value="Barstar-like"/>
    <property type="match status" value="1"/>
</dbReference>
<protein>
    <submittedName>
        <fullName evidence="3">Barstar family protein</fullName>
    </submittedName>
</protein>
<accession>A0ABW6QEF4</accession>
<proteinExistence type="inferred from homology"/>
<comment type="similarity">
    <text evidence="1">Belongs to the barstar family.</text>
</comment>
<feature type="domain" description="Barstar (barnase inhibitor)" evidence="2">
    <location>
        <begin position="15"/>
        <end position="94"/>
    </location>
</feature>
<dbReference type="EMBL" id="JBHVZQ010000039">
    <property type="protein sequence ID" value="MFF1277606.1"/>
    <property type="molecule type" value="Genomic_DNA"/>
</dbReference>
<reference evidence="3 4" key="1">
    <citation type="submission" date="2024-09" db="EMBL/GenBank/DDBJ databases">
        <title>The Natural Products Discovery Center: Release of the First 8490 Sequenced Strains for Exploring Actinobacteria Biosynthetic Diversity.</title>
        <authorList>
            <person name="Kalkreuter E."/>
            <person name="Kautsar S.A."/>
            <person name="Yang D."/>
            <person name="Bader C.D."/>
            <person name="Teijaro C.N."/>
            <person name="Fluegel L."/>
            <person name="Davis C.M."/>
            <person name="Simpson J.R."/>
            <person name="Lauterbach L."/>
            <person name="Steele A.D."/>
            <person name="Gui C."/>
            <person name="Meng S."/>
            <person name="Li G."/>
            <person name="Viehrig K."/>
            <person name="Ye F."/>
            <person name="Su P."/>
            <person name="Kiefer A.F."/>
            <person name="Nichols A."/>
            <person name="Cepeda A.J."/>
            <person name="Yan W."/>
            <person name="Fan B."/>
            <person name="Jiang Y."/>
            <person name="Adhikari A."/>
            <person name="Zheng C.-J."/>
            <person name="Schuster L."/>
            <person name="Cowan T.M."/>
            <person name="Smanski M.J."/>
            <person name="Chevrette M.G."/>
            <person name="De Carvalho L.P.S."/>
            <person name="Shen B."/>
        </authorList>
    </citation>
    <scope>NUCLEOTIDE SEQUENCE [LARGE SCALE GENOMIC DNA]</scope>
    <source>
        <strain evidence="3 4">NPDC058328</strain>
    </source>
</reference>
<dbReference type="SUPFAM" id="SSF52038">
    <property type="entry name" value="Barstar-related"/>
    <property type="match status" value="1"/>
</dbReference>
<organism evidence="3 4">
    <name type="scientific">Streptomyces marokkonensis</name>
    <dbReference type="NCBI Taxonomy" id="324855"/>
    <lineage>
        <taxon>Bacteria</taxon>
        <taxon>Bacillati</taxon>
        <taxon>Actinomycetota</taxon>
        <taxon>Actinomycetes</taxon>
        <taxon>Kitasatosporales</taxon>
        <taxon>Streptomycetaceae</taxon>
        <taxon>Streptomyces</taxon>
    </lineage>
</organism>
<evidence type="ECO:0000256" key="1">
    <source>
        <dbReference type="ARBA" id="ARBA00006845"/>
    </source>
</evidence>
<evidence type="ECO:0000259" key="2">
    <source>
        <dbReference type="Pfam" id="PF01337"/>
    </source>
</evidence>
<dbReference type="InterPro" id="IPR035905">
    <property type="entry name" value="Barstar-like_sf"/>
</dbReference>
<gene>
    <name evidence="3" type="ORF">ACFVZC_30050</name>
</gene>
<comment type="caution">
    <text evidence="3">The sequence shown here is derived from an EMBL/GenBank/DDBJ whole genome shotgun (WGS) entry which is preliminary data.</text>
</comment>
<keyword evidence="4" id="KW-1185">Reference proteome</keyword>
<dbReference type="Proteomes" id="UP001601627">
    <property type="component" value="Unassembled WGS sequence"/>
</dbReference>
<dbReference type="RefSeq" id="WP_149551870.1">
    <property type="nucleotide sequence ID" value="NZ_JBHVZQ010000039.1"/>
</dbReference>
<dbReference type="Pfam" id="PF01337">
    <property type="entry name" value="Barstar"/>
    <property type="match status" value="1"/>
</dbReference>
<evidence type="ECO:0000313" key="4">
    <source>
        <dbReference type="Proteomes" id="UP001601627"/>
    </source>
</evidence>